<evidence type="ECO:0000313" key="2">
    <source>
        <dbReference type="Proteomes" id="UP001176961"/>
    </source>
</evidence>
<keyword evidence="2" id="KW-1185">Reference proteome</keyword>
<comment type="caution">
    <text evidence="1">The sequence shown here is derived from an EMBL/GenBank/DDBJ whole genome shotgun (WGS) entry which is preliminary data.</text>
</comment>
<dbReference type="Proteomes" id="UP001176961">
    <property type="component" value="Unassembled WGS sequence"/>
</dbReference>
<proteinExistence type="predicted"/>
<evidence type="ECO:0000313" key="1">
    <source>
        <dbReference type="EMBL" id="CAJ0589392.1"/>
    </source>
</evidence>
<organism evidence="1 2">
    <name type="scientific">Cylicocyclus nassatus</name>
    <name type="common">Nematode worm</name>
    <dbReference type="NCBI Taxonomy" id="53992"/>
    <lineage>
        <taxon>Eukaryota</taxon>
        <taxon>Metazoa</taxon>
        <taxon>Ecdysozoa</taxon>
        <taxon>Nematoda</taxon>
        <taxon>Chromadorea</taxon>
        <taxon>Rhabditida</taxon>
        <taxon>Rhabditina</taxon>
        <taxon>Rhabditomorpha</taxon>
        <taxon>Strongyloidea</taxon>
        <taxon>Strongylidae</taxon>
        <taxon>Cylicocyclus</taxon>
    </lineage>
</organism>
<dbReference type="AlphaFoldDB" id="A0AA36DKK8"/>
<dbReference type="EMBL" id="CATQJL010000001">
    <property type="protein sequence ID" value="CAJ0589392.1"/>
    <property type="molecule type" value="Genomic_DNA"/>
</dbReference>
<name>A0AA36DKK8_CYLNA</name>
<gene>
    <name evidence="1" type="ORF">CYNAS_LOCUS1375</name>
</gene>
<protein>
    <submittedName>
        <fullName evidence="1">Uncharacterized protein</fullName>
    </submittedName>
</protein>
<sequence length="122" mass="14141">MLGSTSEYNRFLPFFDPTKQNNEFKKASYCNIIQGFSTDFGFTLLENKSRERKLSKVRSVEHHSGEEKTLSPFFIVDIITNTKATFFTAHNLGKICIRYPLFTLHCCHYSPSHEICPSHRSQ</sequence>
<reference evidence="1" key="1">
    <citation type="submission" date="2023-07" db="EMBL/GenBank/DDBJ databases">
        <authorList>
            <consortium name="CYATHOMIX"/>
        </authorList>
    </citation>
    <scope>NUCLEOTIDE SEQUENCE</scope>
    <source>
        <strain evidence="1">N/A</strain>
    </source>
</reference>
<accession>A0AA36DKK8</accession>